<evidence type="ECO:0000313" key="2">
    <source>
        <dbReference type="Proteomes" id="UP000035721"/>
    </source>
</evidence>
<gene>
    <name evidence="1" type="ORF">BN12_150022</name>
</gene>
<evidence type="ECO:0000313" key="1">
    <source>
        <dbReference type="EMBL" id="CCH76848.1"/>
    </source>
</evidence>
<dbReference type="EMBL" id="CAJB01000057">
    <property type="protein sequence ID" value="CCH76848.1"/>
    <property type="molecule type" value="Genomic_DNA"/>
</dbReference>
<keyword evidence="2" id="KW-1185">Reference proteome</keyword>
<reference evidence="1 2" key="1">
    <citation type="journal article" date="2013" name="ISME J.">
        <title>A metabolic model for members of the genus Tetrasphaera involved in enhanced biological phosphorus removal.</title>
        <authorList>
            <person name="Kristiansen R."/>
            <person name="Nguyen H.T.T."/>
            <person name="Saunders A.M."/>
            <person name="Nielsen J.L."/>
            <person name="Wimmer R."/>
            <person name="Le V.Q."/>
            <person name="McIlroy S.J."/>
            <person name="Petrovski S."/>
            <person name="Seviour R.J."/>
            <person name="Calteau A."/>
            <person name="Nielsen K.L."/>
            <person name="Nielsen P.H."/>
        </authorList>
    </citation>
    <scope>NUCLEOTIDE SEQUENCE [LARGE SCALE GENOMIC DNA]</scope>
    <source>
        <strain evidence="1 2">T1-X7</strain>
    </source>
</reference>
<protein>
    <submittedName>
        <fullName evidence="1">Uncharacterized protein</fullName>
    </submittedName>
</protein>
<name>A0A077LTI3_9MICO</name>
<organism evidence="1 2">
    <name type="scientific">Nostocoides japonicum T1-X7</name>
    <dbReference type="NCBI Taxonomy" id="1194083"/>
    <lineage>
        <taxon>Bacteria</taxon>
        <taxon>Bacillati</taxon>
        <taxon>Actinomycetota</taxon>
        <taxon>Actinomycetes</taxon>
        <taxon>Micrococcales</taxon>
        <taxon>Intrasporangiaceae</taxon>
        <taxon>Nostocoides</taxon>
    </lineage>
</organism>
<dbReference type="AlphaFoldDB" id="A0A077LTI3"/>
<proteinExistence type="predicted"/>
<sequence length="57" mass="6141">MRPARLGRSVRRVRVVLAGRWDVPYAFGVLDGSGRCSLRGEGLRTAGGRPGPHRLAA</sequence>
<dbReference type="Proteomes" id="UP000035721">
    <property type="component" value="Unassembled WGS sequence"/>
</dbReference>
<comment type="caution">
    <text evidence="1">The sequence shown here is derived from an EMBL/GenBank/DDBJ whole genome shotgun (WGS) entry which is preliminary data.</text>
</comment>
<accession>A0A077LTI3</accession>